<keyword evidence="3" id="KW-1185">Reference proteome</keyword>
<protein>
    <recommendedName>
        <fullName evidence="4">CPBP family intramembrane metalloprotease</fullName>
    </recommendedName>
</protein>
<evidence type="ECO:0000313" key="3">
    <source>
        <dbReference type="Proteomes" id="UP000473885"/>
    </source>
</evidence>
<proteinExistence type="predicted"/>
<organism evidence="2 3">
    <name type="scientific">Clostridium niameyense</name>
    <dbReference type="NCBI Taxonomy" id="1622073"/>
    <lineage>
        <taxon>Bacteria</taxon>
        <taxon>Bacillati</taxon>
        <taxon>Bacillota</taxon>
        <taxon>Clostridia</taxon>
        <taxon>Eubacteriales</taxon>
        <taxon>Clostridiaceae</taxon>
        <taxon>Clostridium</taxon>
    </lineage>
</organism>
<keyword evidence="1" id="KW-0812">Transmembrane</keyword>
<dbReference type="Proteomes" id="UP000473885">
    <property type="component" value="Unassembled WGS sequence"/>
</dbReference>
<feature type="transmembrane region" description="Helical" evidence="1">
    <location>
        <begin position="70"/>
        <end position="88"/>
    </location>
</feature>
<comment type="caution">
    <text evidence="2">The sequence shown here is derived from an EMBL/GenBank/DDBJ whole genome shotgun (WGS) entry which is preliminary data.</text>
</comment>
<sequence>MIEFSSNGMLKFVVQYIYYGFEGMLITLIIVFGQKAFDMWFKNNRNIPFGGILLAVTWGTVHFLTQGNSTGMYTCILSILYGLTYLSLNGNFKISYIAITLMFML</sequence>
<dbReference type="AlphaFoldDB" id="A0A6M0R985"/>
<keyword evidence="1" id="KW-0472">Membrane</keyword>
<feature type="transmembrane region" description="Helical" evidence="1">
    <location>
        <begin position="46"/>
        <end position="64"/>
    </location>
</feature>
<feature type="transmembrane region" description="Helical" evidence="1">
    <location>
        <begin position="16"/>
        <end position="34"/>
    </location>
</feature>
<name>A0A6M0R985_9CLOT</name>
<evidence type="ECO:0000256" key="1">
    <source>
        <dbReference type="SAM" id="Phobius"/>
    </source>
</evidence>
<dbReference type="EMBL" id="SXDP01000002">
    <property type="protein sequence ID" value="NEZ46210.1"/>
    <property type="molecule type" value="Genomic_DNA"/>
</dbReference>
<reference evidence="2 3" key="1">
    <citation type="submission" date="2019-04" db="EMBL/GenBank/DDBJ databases">
        <title>Genome sequencing of Clostridium botulinum Groups I-IV and Clostridium butyricum.</title>
        <authorList>
            <person name="Brunt J."/>
            <person name="Van Vliet A.H.M."/>
            <person name="Stringer S.C."/>
            <person name="Carter A.T."/>
            <person name="Peck M.W."/>
        </authorList>
    </citation>
    <scope>NUCLEOTIDE SEQUENCE [LARGE SCALE GENOMIC DNA]</scope>
    <source>
        <strain evidence="2 3">IFR 18/094</strain>
    </source>
</reference>
<accession>A0A6M0R985</accession>
<dbReference type="OrthoDB" id="1929862at2"/>
<evidence type="ECO:0008006" key="4">
    <source>
        <dbReference type="Google" id="ProtNLM"/>
    </source>
</evidence>
<evidence type="ECO:0000313" key="2">
    <source>
        <dbReference type="EMBL" id="NEZ46210.1"/>
    </source>
</evidence>
<gene>
    <name evidence="2" type="ORF">FDF74_03165</name>
</gene>
<keyword evidence="1" id="KW-1133">Transmembrane helix</keyword>